<dbReference type="Pfam" id="PF03922">
    <property type="entry name" value="OmpW"/>
    <property type="match status" value="1"/>
</dbReference>
<accession>V4NT26</accession>
<dbReference type="SUPFAM" id="SSF56925">
    <property type="entry name" value="OMPA-like"/>
    <property type="match status" value="1"/>
</dbReference>
<evidence type="ECO:0000256" key="1">
    <source>
        <dbReference type="ARBA" id="ARBA00009330"/>
    </source>
</evidence>
<proteinExistence type="inferred from homology"/>
<evidence type="ECO:0000256" key="2">
    <source>
        <dbReference type="SAM" id="SignalP"/>
    </source>
</evidence>
<dbReference type="GO" id="GO:0019867">
    <property type="term" value="C:outer membrane"/>
    <property type="evidence" value="ECO:0007669"/>
    <property type="project" value="InterPro"/>
</dbReference>
<dbReference type="Gene3D" id="2.40.160.20">
    <property type="match status" value="1"/>
</dbReference>
<keyword evidence="4" id="KW-1185">Reference proteome</keyword>
<feature type="signal peptide" evidence="2">
    <location>
        <begin position="1"/>
        <end position="28"/>
    </location>
</feature>
<evidence type="ECO:0000313" key="3">
    <source>
        <dbReference type="EMBL" id="ESQ84972.1"/>
    </source>
</evidence>
<dbReference type="RefSeq" id="WP_018083631.1">
    <property type="nucleotide sequence ID" value="NZ_AQWM01000038.1"/>
</dbReference>
<organism evidence="3 4">
    <name type="scientific">Asticcacaulis benevestitus DSM 16100 = ATCC BAA-896</name>
    <dbReference type="NCBI Taxonomy" id="1121022"/>
    <lineage>
        <taxon>Bacteria</taxon>
        <taxon>Pseudomonadati</taxon>
        <taxon>Pseudomonadota</taxon>
        <taxon>Alphaproteobacteria</taxon>
        <taxon>Caulobacterales</taxon>
        <taxon>Caulobacteraceae</taxon>
        <taxon>Asticcacaulis</taxon>
    </lineage>
</organism>
<keyword evidence="2" id="KW-0732">Signal</keyword>
<dbReference type="EMBL" id="AWGB01000062">
    <property type="protein sequence ID" value="ESQ84972.1"/>
    <property type="molecule type" value="Genomic_DNA"/>
</dbReference>
<dbReference type="eggNOG" id="COG3047">
    <property type="taxonomic scope" value="Bacteria"/>
</dbReference>
<evidence type="ECO:0008006" key="5">
    <source>
        <dbReference type="Google" id="ProtNLM"/>
    </source>
</evidence>
<dbReference type="PATRIC" id="fig|1121022.4.peg.3961"/>
<sequence length="221" mass="23184">MAVMTRILKTLAGLGILALAAGAGAGHAADFKPKQKGTIIVAARITTVAPDESGDIKTAAGVDSGLNVDVNNSTVPTLGFSYFFTDHIAVEGILGTSKHQIKAVGPATDVKVHETWVLPPVVTLQYHFNPAGKVSPYVGAGVNYMNWYGGKDQNGFKVRLKSGLGTAVQAGVDVALKGPWSFNLDVKKVFYNTDARINNGALVSKVDLDPIVASAGIAYRF</sequence>
<feature type="chain" id="PRO_5004723928" description="OmpW family protein" evidence="2">
    <location>
        <begin position="29"/>
        <end position="221"/>
    </location>
</feature>
<name>V4NT26_9CAUL</name>
<dbReference type="STRING" id="1121022.GCA_000376105_03947"/>
<protein>
    <recommendedName>
        <fullName evidence="5">OmpW family protein</fullName>
    </recommendedName>
</protein>
<reference evidence="3 4" key="1">
    <citation type="journal article" date="2014" name="Nature">
        <title>Sequential evolution of bacterial morphology by co-option of a developmental regulator.</title>
        <authorList>
            <person name="Jiang C."/>
            <person name="Brown P.J."/>
            <person name="Ducret A."/>
            <person name="Brun Y.V."/>
        </authorList>
    </citation>
    <scope>NUCLEOTIDE SEQUENCE [LARGE SCALE GENOMIC DNA]</scope>
    <source>
        <strain evidence="3 4">DSM 16100</strain>
    </source>
</reference>
<dbReference type="Proteomes" id="UP000017837">
    <property type="component" value="Unassembled WGS sequence"/>
</dbReference>
<dbReference type="GO" id="GO:0055085">
    <property type="term" value="P:transmembrane transport"/>
    <property type="evidence" value="ECO:0007669"/>
    <property type="project" value="TreeGrafter"/>
</dbReference>
<dbReference type="InterPro" id="IPR005618">
    <property type="entry name" value="OMPW"/>
</dbReference>
<evidence type="ECO:0000313" key="4">
    <source>
        <dbReference type="Proteomes" id="UP000017837"/>
    </source>
</evidence>
<comment type="caution">
    <text evidence="3">The sequence shown here is derived from an EMBL/GenBank/DDBJ whole genome shotgun (WGS) entry which is preliminary data.</text>
</comment>
<gene>
    <name evidence="3" type="ORF">ABENE_19330</name>
</gene>
<dbReference type="PANTHER" id="PTHR36920">
    <property type="match status" value="1"/>
</dbReference>
<dbReference type="PANTHER" id="PTHR36920:SF1">
    <property type="entry name" value="OUTER MEMBRANE PROTEIN W"/>
    <property type="match status" value="1"/>
</dbReference>
<dbReference type="InterPro" id="IPR011250">
    <property type="entry name" value="OMP/PagP_B-barrel"/>
</dbReference>
<dbReference type="AlphaFoldDB" id="V4NT26"/>
<comment type="similarity">
    <text evidence="1">Belongs to the OmpW/AlkL family.</text>
</comment>